<comment type="caution">
    <text evidence="6">The sequence shown here is derived from an EMBL/GenBank/DDBJ whole genome shotgun (WGS) entry which is preliminary data.</text>
</comment>
<dbReference type="PROSITE" id="PS50110">
    <property type="entry name" value="RESPONSE_REGULATORY"/>
    <property type="match status" value="1"/>
</dbReference>
<feature type="modified residue" description="4-aspartylphosphate" evidence="3">
    <location>
        <position position="54"/>
    </location>
</feature>
<evidence type="ECO:0000313" key="7">
    <source>
        <dbReference type="Proteomes" id="UP000600214"/>
    </source>
</evidence>
<dbReference type="CDD" id="cd06170">
    <property type="entry name" value="LuxR_C_like"/>
    <property type="match status" value="1"/>
</dbReference>
<gene>
    <name evidence="6" type="ORF">GCM10007423_03430</name>
</gene>
<dbReference type="Pfam" id="PF00196">
    <property type="entry name" value="GerE"/>
    <property type="match status" value="1"/>
</dbReference>
<dbReference type="PANTHER" id="PTHR45566">
    <property type="entry name" value="HTH-TYPE TRANSCRIPTIONAL REGULATOR YHJB-RELATED"/>
    <property type="match status" value="1"/>
</dbReference>
<dbReference type="RefSeq" id="WP_229221180.1">
    <property type="nucleotide sequence ID" value="NZ_BMIA01000001.1"/>
</dbReference>
<sequence length="209" mass="23531">MMKILLIEDYLLVRMSQKIVLNELYREATITEVDSFEAGISHIQRSQFDLVILDIDIPGEKRRSTIERIRQIQPGTIILICLAADEQTHALEYITAGANGYLSKSAKKEEMVSAIATVLKNGRYVSLAVQERLLEAVTANNRSAKRVKKANGLSGREKEVMDRLIEGQWVKEIALSLNLRANTVSTYKARIFEKLGVSSVIELAKKVER</sequence>
<accession>A0ABQ1YDQ3</accession>
<dbReference type="SUPFAM" id="SSF52172">
    <property type="entry name" value="CheY-like"/>
    <property type="match status" value="1"/>
</dbReference>
<name>A0ABQ1YDQ3_9BACT</name>
<dbReference type="GO" id="GO:0003677">
    <property type="term" value="F:DNA binding"/>
    <property type="evidence" value="ECO:0007669"/>
    <property type="project" value="UniProtKB-KW"/>
</dbReference>
<evidence type="ECO:0000259" key="5">
    <source>
        <dbReference type="PROSITE" id="PS50110"/>
    </source>
</evidence>
<evidence type="ECO:0000256" key="3">
    <source>
        <dbReference type="PROSITE-ProRule" id="PRU00169"/>
    </source>
</evidence>
<protein>
    <submittedName>
        <fullName evidence="6">DNA-binding response regulator</fullName>
    </submittedName>
</protein>
<feature type="domain" description="Response regulatory" evidence="5">
    <location>
        <begin position="3"/>
        <end position="119"/>
    </location>
</feature>
<proteinExistence type="predicted"/>
<dbReference type="InterPro" id="IPR058245">
    <property type="entry name" value="NreC/VraR/RcsB-like_REC"/>
</dbReference>
<dbReference type="Gene3D" id="1.10.10.10">
    <property type="entry name" value="Winged helix-like DNA-binding domain superfamily/Winged helix DNA-binding domain"/>
    <property type="match status" value="1"/>
</dbReference>
<dbReference type="Pfam" id="PF00072">
    <property type="entry name" value="Response_reg"/>
    <property type="match status" value="1"/>
</dbReference>
<dbReference type="PROSITE" id="PS50043">
    <property type="entry name" value="HTH_LUXR_2"/>
    <property type="match status" value="1"/>
</dbReference>
<dbReference type="InterPro" id="IPR011006">
    <property type="entry name" value="CheY-like_superfamily"/>
</dbReference>
<evidence type="ECO:0000256" key="1">
    <source>
        <dbReference type="ARBA" id="ARBA00022553"/>
    </source>
</evidence>
<dbReference type="InterPro" id="IPR036388">
    <property type="entry name" value="WH-like_DNA-bd_sf"/>
</dbReference>
<dbReference type="Proteomes" id="UP000600214">
    <property type="component" value="Unassembled WGS sequence"/>
</dbReference>
<dbReference type="EMBL" id="BMIA01000001">
    <property type="protein sequence ID" value="GGH21940.1"/>
    <property type="molecule type" value="Genomic_DNA"/>
</dbReference>
<dbReference type="CDD" id="cd17535">
    <property type="entry name" value="REC_NarL-like"/>
    <property type="match status" value="1"/>
</dbReference>
<dbReference type="InterPro" id="IPR051015">
    <property type="entry name" value="EvgA-like"/>
</dbReference>
<reference evidence="7" key="1">
    <citation type="journal article" date="2019" name="Int. J. Syst. Evol. Microbiol.">
        <title>The Global Catalogue of Microorganisms (GCM) 10K type strain sequencing project: providing services to taxonomists for standard genome sequencing and annotation.</title>
        <authorList>
            <consortium name="The Broad Institute Genomics Platform"/>
            <consortium name="The Broad Institute Genome Sequencing Center for Infectious Disease"/>
            <person name="Wu L."/>
            <person name="Ma J."/>
        </authorList>
    </citation>
    <scope>NUCLEOTIDE SEQUENCE [LARGE SCALE GENOMIC DNA]</scope>
    <source>
        <strain evidence="7">CGMCC 1.15288</strain>
    </source>
</reference>
<dbReference type="PROSITE" id="PS00622">
    <property type="entry name" value="HTH_LUXR_1"/>
    <property type="match status" value="1"/>
</dbReference>
<keyword evidence="2 6" id="KW-0238">DNA-binding</keyword>
<feature type="domain" description="HTH luxR-type" evidence="4">
    <location>
        <begin position="146"/>
        <end position="209"/>
    </location>
</feature>
<dbReference type="InterPro" id="IPR016032">
    <property type="entry name" value="Sig_transdc_resp-reg_C-effctor"/>
</dbReference>
<dbReference type="InterPro" id="IPR001789">
    <property type="entry name" value="Sig_transdc_resp-reg_receiver"/>
</dbReference>
<keyword evidence="7" id="KW-1185">Reference proteome</keyword>
<keyword evidence="1 3" id="KW-0597">Phosphoprotein</keyword>
<dbReference type="Gene3D" id="3.40.50.2300">
    <property type="match status" value="1"/>
</dbReference>
<evidence type="ECO:0000313" key="6">
    <source>
        <dbReference type="EMBL" id="GGH21940.1"/>
    </source>
</evidence>
<organism evidence="6 7">
    <name type="scientific">Dyadobacter endophyticus</name>
    <dbReference type="NCBI Taxonomy" id="1749036"/>
    <lineage>
        <taxon>Bacteria</taxon>
        <taxon>Pseudomonadati</taxon>
        <taxon>Bacteroidota</taxon>
        <taxon>Cytophagia</taxon>
        <taxon>Cytophagales</taxon>
        <taxon>Spirosomataceae</taxon>
        <taxon>Dyadobacter</taxon>
    </lineage>
</organism>
<evidence type="ECO:0000259" key="4">
    <source>
        <dbReference type="PROSITE" id="PS50043"/>
    </source>
</evidence>
<dbReference type="PANTHER" id="PTHR45566:SF2">
    <property type="entry name" value="NARL SUBFAMILY"/>
    <property type="match status" value="1"/>
</dbReference>
<dbReference type="SMART" id="SM00421">
    <property type="entry name" value="HTH_LUXR"/>
    <property type="match status" value="1"/>
</dbReference>
<evidence type="ECO:0000256" key="2">
    <source>
        <dbReference type="ARBA" id="ARBA00023125"/>
    </source>
</evidence>
<dbReference type="InterPro" id="IPR000792">
    <property type="entry name" value="Tscrpt_reg_LuxR_C"/>
</dbReference>
<dbReference type="PRINTS" id="PR00038">
    <property type="entry name" value="HTHLUXR"/>
</dbReference>
<dbReference type="SUPFAM" id="SSF46894">
    <property type="entry name" value="C-terminal effector domain of the bipartite response regulators"/>
    <property type="match status" value="1"/>
</dbReference>
<dbReference type="SMART" id="SM00448">
    <property type="entry name" value="REC"/>
    <property type="match status" value="1"/>
</dbReference>